<dbReference type="KEGG" id="bhg:I6G56_20255"/>
<protein>
    <submittedName>
        <fullName evidence="1">Uncharacterized protein</fullName>
    </submittedName>
</protein>
<sequence>MQSDDALDRVVRPYETPVRQFRRLDAEIRTATAQRDAQRVGLKAKALGEAVGGQSDFHDVL</sequence>
<name>A0A7T2U7A1_9BURK</name>
<accession>A0A7T2U7A1</accession>
<dbReference type="Proteomes" id="UP000594943">
    <property type="component" value="Chromosome 2"/>
</dbReference>
<dbReference type="RefSeq" id="WP_153260268.1">
    <property type="nucleotide sequence ID" value="NZ_CP013382.1"/>
</dbReference>
<dbReference type="AlphaFoldDB" id="A0A7T2U7A1"/>
<evidence type="ECO:0000313" key="1">
    <source>
        <dbReference type="EMBL" id="QPS46824.1"/>
    </source>
</evidence>
<reference evidence="1 2" key="1">
    <citation type="submission" date="2020-12" db="EMBL/GenBank/DDBJ databases">
        <title>FDA dAtabase for Regulatory Grade micrObial Sequences (FDA-ARGOS): Supporting development and validation of Infectious Disease Dx tests.</title>
        <authorList>
            <person name="Nelson B."/>
            <person name="Plummer A."/>
            <person name="Tallon L."/>
            <person name="Sadzewicz L."/>
            <person name="Zhao X."/>
            <person name="Boylan J."/>
            <person name="Ott S."/>
            <person name="Bowen H."/>
            <person name="Vavikolanu K."/>
            <person name="Mehta A."/>
            <person name="Aluvathingal J."/>
            <person name="Nadendla S."/>
            <person name="Myers T."/>
            <person name="Yan Y."/>
            <person name="Sichtig H."/>
        </authorList>
    </citation>
    <scope>NUCLEOTIDE SEQUENCE [LARGE SCALE GENOMIC DNA]</scope>
    <source>
        <strain evidence="1 2">FDAARGOS_899</strain>
    </source>
</reference>
<evidence type="ECO:0000313" key="2">
    <source>
        <dbReference type="Proteomes" id="UP000594943"/>
    </source>
</evidence>
<gene>
    <name evidence="1" type="ORF">I6G56_20255</name>
</gene>
<proteinExistence type="predicted"/>
<dbReference type="EMBL" id="CP065687">
    <property type="protein sequence ID" value="QPS46824.1"/>
    <property type="molecule type" value="Genomic_DNA"/>
</dbReference>
<organism evidence="1 2">
    <name type="scientific">Burkholderia humptydooensis</name>
    <dbReference type="NCBI Taxonomy" id="430531"/>
    <lineage>
        <taxon>Bacteria</taxon>
        <taxon>Pseudomonadati</taxon>
        <taxon>Pseudomonadota</taxon>
        <taxon>Betaproteobacteria</taxon>
        <taxon>Burkholderiales</taxon>
        <taxon>Burkholderiaceae</taxon>
        <taxon>Burkholderia</taxon>
        <taxon>pseudomallei group</taxon>
    </lineage>
</organism>